<evidence type="ECO:0000313" key="2">
    <source>
        <dbReference type="EMBL" id="RZS93366.1"/>
    </source>
</evidence>
<feature type="signal peptide" evidence="1">
    <location>
        <begin position="1"/>
        <end position="18"/>
    </location>
</feature>
<dbReference type="Proteomes" id="UP000292262">
    <property type="component" value="Unassembled WGS sequence"/>
</dbReference>
<accession>A0A4Q7P0P2</accession>
<dbReference type="EMBL" id="SGXE01000002">
    <property type="protein sequence ID" value="RZS93366.1"/>
    <property type="molecule type" value="Genomic_DNA"/>
</dbReference>
<dbReference type="RefSeq" id="WP_130286500.1">
    <property type="nucleotide sequence ID" value="NZ_SGXE01000002.1"/>
</dbReference>
<protein>
    <recommendedName>
        <fullName evidence="4">Lipocalin-like protein</fullName>
    </recommendedName>
</protein>
<reference evidence="2 3" key="1">
    <citation type="submission" date="2019-02" db="EMBL/GenBank/DDBJ databases">
        <title>Genomic Encyclopedia of Type Strains, Phase IV (KMG-IV): sequencing the most valuable type-strain genomes for metagenomic binning, comparative biology and taxonomic classification.</title>
        <authorList>
            <person name="Goeker M."/>
        </authorList>
    </citation>
    <scope>NUCLEOTIDE SEQUENCE [LARGE SCALE GENOMIC DNA]</scope>
    <source>
        <strain evidence="2 3">DSM 17196</strain>
    </source>
</reference>
<evidence type="ECO:0000256" key="1">
    <source>
        <dbReference type="SAM" id="SignalP"/>
    </source>
</evidence>
<evidence type="ECO:0000313" key="3">
    <source>
        <dbReference type="Proteomes" id="UP000292262"/>
    </source>
</evidence>
<feature type="chain" id="PRO_5020837325" description="Lipocalin-like protein" evidence="1">
    <location>
        <begin position="19"/>
        <end position="130"/>
    </location>
</feature>
<evidence type="ECO:0008006" key="4">
    <source>
        <dbReference type="Google" id="ProtNLM"/>
    </source>
</evidence>
<comment type="caution">
    <text evidence="2">The sequence shown here is derived from an EMBL/GenBank/DDBJ whole genome shotgun (WGS) entry which is preliminary data.</text>
</comment>
<proteinExistence type="predicted"/>
<keyword evidence="1" id="KW-0732">Signal</keyword>
<organism evidence="2 3">
    <name type="scientific">Aquimarina brevivitae</name>
    <dbReference type="NCBI Taxonomy" id="323412"/>
    <lineage>
        <taxon>Bacteria</taxon>
        <taxon>Pseudomonadati</taxon>
        <taxon>Bacteroidota</taxon>
        <taxon>Flavobacteriia</taxon>
        <taxon>Flavobacteriales</taxon>
        <taxon>Flavobacteriaceae</taxon>
        <taxon>Aquimarina</taxon>
    </lineage>
</organism>
<sequence>MKTLLTIFICLVSLSSNSIQLNTTKPNLNVLLGEWKLDMSPQDSTDANFAYMKITVVENNSFEGEFYRKGVNIKNAKINAQLGIIYGALLSGDGSGTYHTTFYYEDGILHGTTHAIDRNFLSVWKASKVN</sequence>
<dbReference type="OrthoDB" id="1441932at2"/>
<keyword evidence="3" id="KW-1185">Reference proteome</keyword>
<name>A0A4Q7P0P2_9FLAO</name>
<dbReference type="AlphaFoldDB" id="A0A4Q7P0P2"/>
<gene>
    <name evidence="2" type="ORF">EV197_1944</name>
</gene>